<feature type="transmembrane region" description="Helical" evidence="7">
    <location>
        <begin position="44"/>
        <end position="66"/>
    </location>
</feature>
<gene>
    <name evidence="9" type="ORF">B0I36DRAFT_387602</name>
</gene>
<evidence type="ECO:0000259" key="8">
    <source>
        <dbReference type="Pfam" id="PF20684"/>
    </source>
</evidence>
<feature type="transmembrane region" description="Helical" evidence="7">
    <location>
        <begin position="122"/>
        <end position="143"/>
    </location>
</feature>
<feature type="transmembrane region" description="Helical" evidence="7">
    <location>
        <begin position="204"/>
        <end position="222"/>
    </location>
</feature>
<dbReference type="AlphaFoldDB" id="A0A9P8XUM3"/>
<evidence type="ECO:0000256" key="6">
    <source>
        <dbReference type="SAM" id="MobiDB-lite"/>
    </source>
</evidence>
<dbReference type="InterPro" id="IPR052337">
    <property type="entry name" value="SAT4-like"/>
</dbReference>
<organism evidence="9 10">
    <name type="scientific">Microdochium trichocladiopsis</name>
    <dbReference type="NCBI Taxonomy" id="1682393"/>
    <lineage>
        <taxon>Eukaryota</taxon>
        <taxon>Fungi</taxon>
        <taxon>Dikarya</taxon>
        <taxon>Ascomycota</taxon>
        <taxon>Pezizomycotina</taxon>
        <taxon>Sordariomycetes</taxon>
        <taxon>Xylariomycetidae</taxon>
        <taxon>Xylariales</taxon>
        <taxon>Microdochiaceae</taxon>
        <taxon>Microdochium</taxon>
    </lineage>
</organism>
<evidence type="ECO:0000313" key="9">
    <source>
        <dbReference type="EMBL" id="KAH7020746.1"/>
    </source>
</evidence>
<comment type="subcellular location">
    <subcellularLocation>
        <location evidence="1">Membrane</location>
        <topology evidence="1">Multi-pass membrane protein</topology>
    </subcellularLocation>
</comment>
<feature type="domain" description="Rhodopsin" evidence="8">
    <location>
        <begin position="28"/>
        <end position="276"/>
    </location>
</feature>
<sequence>MAELESRSLEIRSVALAAWALALVAVVLRVCARAFIMKAFAADDWLMVAAMIAFTASTVTCVLATIEGSGMHTAEVPPERIENALMWLYACYPSIAVTLATSKLSVGCYLLRITNKRVHRWIIFLALGATIVASSIFFFVTVLQCRPISFAWEKISETGTCIDIDTIINIMYAYSALTLFTDIAFTLLPAWLVFHLQMSLKTKLALTLVLGMACLASTAVIIRFPHLRDFKDPDPLCRLANFFFVGASSTISIWTQIEASLAITGGSFATLRPLYRILLVKLGLTTKSTPTYGRSGAIEHNCPGGGGNSSNFNKSRQTARNMFGMTTFNRMEDDGTDDEESSGRGEAIASTTDLHSKTPAEIIVAPRV</sequence>
<evidence type="ECO:0000256" key="4">
    <source>
        <dbReference type="ARBA" id="ARBA00023136"/>
    </source>
</evidence>
<name>A0A9P8XUM3_9PEZI</name>
<comment type="caution">
    <text evidence="9">The sequence shown here is derived from an EMBL/GenBank/DDBJ whole genome shotgun (WGS) entry which is preliminary data.</text>
</comment>
<comment type="similarity">
    <text evidence="5">Belongs to the SAT4 family.</text>
</comment>
<feature type="transmembrane region" description="Helical" evidence="7">
    <location>
        <begin position="86"/>
        <end position="110"/>
    </location>
</feature>
<dbReference type="EMBL" id="JAGTJQ010000010">
    <property type="protein sequence ID" value="KAH7020746.1"/>
    <property type="molecule type" value="Genomic_DNA"/>
</dbReference>
<dbReference type="Pfam" id="PF20684">
    <property type="entry name" value="Fung_rhodopsin"/>
    <property type="match status" value="1"/>
</dbReference>
<dbReference type="RefSeq" id="XP_046006947.1">
    <property type="nucleotide sequence ID" value="XM_046161198.1"/>
</dbReference>
<feature type="transmembrane region" description="Helical" evidence="7">
    <location>
        <begin position="14"/>
        <end position="32"/>
    </location>
</feature>
<evidence type="ECO:0000256" key="1">
    <source>
        <dbReference type="ARBA" id="ARBA00004141"/>
    </source>
</evidence>
<dbReference type="Proteomes" id="UP000756346">
    <property type="component" value="Unassembled WGS sequence"/>
</dbReference>
<keyword evidence="3 7" id="KW-1133">Transmembrane helix</keyword>
<evidence type="ECO:0000313" key="10">
    <source>
        <dbReference type="Proteomes" id="UP000756346"/>
    </source>
</evidence>
<feature type="transmembrane region" description="Helical" evidence="7">
    <location>
        <begin position="172"/>
        <end position="192"/>
    </location>
</feature>
<reference evidence="9" key="1">
    <citation type="journal article" date="2021" name="Nat. Commun.">
        <title>Genetic determinants of endophytism in the Arabidopsis root mycobiome.</title>
        <authorList>
            <person name="Mesny F."/>
            <person name="Miyauchi S."/>
            <person name="Thiergart T."/>
            <person name="Pickel B."/>
            <person name="Atanasova L."/>
            <person name="Karlsson M."/>
            <person name="Huettel B."/>
            <person name="Barry K.W."/>
            <person name="Haridas S."/>
            <person name="Chen C."/>
            <person name="Bauer D."/>
            <person name="Andreopoulos W."/>
            <person name="Pangilinan J."/>
            <person name="LaButti K."/>
            <person name="Riley R."/>
            <person name="Lipzen A."/>
            <person name="Clum A."/>
            <person name="Drula E."/>
            <person name="Henrissat B."/>
            <person name="Kohler A."/>
            <person name="Grigoriev I.V."/>
            <person name="Martin F.M."/>
            <person name="Hacquard S."/>
        </authorList>
    </citation>
    <scope>NUCLEOTIDE SEQUENCE</scope>
    <source>
        <strain evidence="9">MPI-CAGE-CH-0230</strain>
    </source>
</reference>
<evidence type="ECO:0000256" key="7">
    <source>
        <dbReference type="SAM" id="Phobius"/>
    </source>
</evidence>
<evidence type="ECO:0000256" key="5">
    <source>
        <dbReference type="ARBA" id="ARBA00038359"/>
    </source>
</evidence>
<accession>A0A9P8XUM3</accession>
<evidence type="ECO:0000256" key="3">
    <source>
        <dbReference type="ARBA" id="ARBA00022989"/>
    </source>
</evidence>
<protein>
    <recommendedName>
        <fullName evidence="8">Rhodopsin domain-containing protein</fullName>
    </recommendedName>
</protein>
<proteinExistence type="inferred from homology"/>
<feature type="region of interest" description="Disordered" evidence="6">
    <location>
        <begin position="330"/>
        <end position="368"/>
    </location>
</feature>
<dbReference type="InterPro" id="IPR049326">
    <property type="entry name" value="Rhodopsin_dom_fungi"/>
</dbReference>
<evidence type="ECO:0000256" key="2">
    <source>
        <dbReference type="ARBA" id="ARBA00022692"/>
    </source>
</evidence>
<dbReference type="PANTHER" id="PTHR33048">
    <property type="entry name" value="PTH11-LIKE INTEGRAL MEMBRANE PROTEIN (AFU_ORTHOLOGUE AFUA_5G11245)"/>
    <property type="match status" value="1"/>
</dbReference>
<dbReference type="GO" id="GO:0016020">
    <property type="term" value="C:membrane"/>
    <property type="evidence" value="ECO:0007669"/>
    <property type="project" value="UniProtKB-SubCell"/>
</dbReference>
<dbReference type="GeneID" id="70190744"/>
<dbReference type="PANTHER" id="PTHR33048:SF96">
    <property type="entry name" value="INTEGRAL MEMBRANE PROTEIN"/>
    <property type="match status" value="1"/>
</dbReference>
<keyword evidence="2 7" id="KW-0812">Transmembrane</keyword>
<keyword evidence="10" id="KW-1185">Reference proteome</keyword>
<dbReference type="OrthoDB" id="3923077at2759"/>
<keyword evidence="4 7" id="KW-0472">Membrane</keyword>